<gene>
    <name evidence="3" type="primary">pol_70</name>
    <name evidence="3" type="ORF">FJT64_023381</name>
</gene>
<dbReference type="GO" id="GO:0003964">
    <property type="term" value="F:RNA-directed DNA polymerase activity"/>
    <property type="evidence" value="ECO:0007669"/>
    <property type="project" value="UniProtKB-KW"/>
</dbReference>
<evidence type="ECO:0000313" key="3">
    <source>
        <dbReference type="EMBL" id="KAF0304901.1"/>
    </source>
</evidence>
<dbReference type="PANTHER" id="PTHR33332">
    <property type="entry name" value="REVERSE TRANSCRIPTASE DOMAIN-CONTAINING PROTEIN"/>
    <property type="match status" value="1"/>
</dbReference>
<sequence>MLDKLLVAGAPFCTTLGTDSPAICRPMGRLGAALDSRQGPLATQSPATMTPRPPKKRYLMEYPARFGSPVTEVSAPATTGRGSTRPPPAPLPSDPETEVQFSSLMDRVVEGMLPPRDPAETERQGDPLRLWFTNEFDSRQQPAGRAPPPPPPPPKVSNTGRCRPGPVEQRLGDTAAASAAVHAAAERTGTERPDGDGVEVKIGMSEAINRVIDSVYRRDQATAERRSPVLEEQIARLGQDIMDAMEAKPTKRTVLVAVDMTAAYDRVNKTSLLYKMTDMDVPPCMMRWIRNFLADRRARVAWDETASAEVKMREGLPQGGVISPLLWLCYINDLAPVLRRHDVQIGMYADDLIIYASDSSVPTAQAKVQAAMDETVTRKMRKRLVNRQTWREEATKIAKEALLEETERETIWNRPDTDGLCPECGVPEDTEHVVCECPKYQAARSALLGHTPTLTVLQEDPDAVLRFFRRTGLLPEAR</sequence>
<protein>
    <submittedName>
        <fullName evidence="3">RNA-directed DNA polymerase from mobile element jockey</fullName>
    </submittedName>
</protein>
<keyword evidence="4" id="KW-1185">Reference proteome</keyword>
<dbReference type="InterPro" id="IPR000477">
    <property type="entry name" value="RT_dom"/>
</dbReference>
<dbReference type="AlphaFoldDB" id="A0A6A4WRZ5"/>
<dbReference type="EMBL" id="VIIS01000798">
    <property type="protein sequence ID" value="KAF0304901.1"/>
    <property type="molecule type" value="Genomic_DNA"/>
</dbReference>
<evidence type="ECO:0000259" key="2">
    <source>
        <dbReference type="PROSITE" id="PS50878"/>
    </source>
</evidence>
<dbReference type="Proteomes" id="UP000440578">
    <property type="component" value="Unassembled WGS sequence"/>
</dbReference>
<feature type="region of interest" description="Disordered" evidence="1">
    <location>
        <begin position="68"/>
        <end position="97"/>
    </location>
</feature>
<keyword evidence="3" id="KW-0548">Nucleotidyltransferase</keyword>
<feature type="domain" description="Reverse transcriptase" evidence="2">
    <location>
        <begin position="165"/>
        <end position="417"/>
    </location>
</feature>
<accession>A0A6A4WRZ5</accession>
<reference evidence="3 4" key="1">
    <citation type="submission" date="2019-07" db="EMBL/GenBank/DDBJ databases">
        <title>Draft genome assembly of a fouling barnacle, Amphibalanus amphitrite (Darwin, 1854): The first reference genome for Thecostraca.</title>
        <authorList>
            <person name="Kim W."/>
        </authorList>
    </citation>
    <scope>NUCLEOTIDE SEQUENCE [LARGE SCALE GENOMIC DNA]</scope>
    <source>
        <strain evidence="3">SNU_AA5</strain>
        <tissue evidence="3">Soma without cirri and trophi</tissue>
    </source>
</reference>
<keyword evidence="3" id="KW-0695">RNA-directed DNA polymerase</keyword>
<organism evidence="3 4">
    <name type="scientific">Amphibalanus amphitrite</name>
    <name type="common">Striped barnacle</name>
    <name type="synonym">Balanus amphitrite</name>
    <dbReference type="NCBI Taxonomy" id="1232801"/>
    <lineage>
        <taxon>Eukaryota</taxon>
        <taxon>Metazoa</taxon>
        <taxon>Ecdysozoa</taxon>
        <taxon>Arthropoda</taxon>
        <taxon>Crustacea</taxon>
        <taxon>Multicrustacea</taxon>
        <taxon>Cirripedia</taxon>
        <taxon>Thoracica</taxon>
        <taxon>Thoracicalcarea</taxon>
        <taxon>Balanomorpha</taxon>
        <taxon>Balanoidea</taxon>
        <taxon>Balanidae</taxon>
        <taxon>Amphibalaninae</taxon>
        <taxon>Amphibalanus</taxon>
    </lineage>
</organism>
<name>A0A6A4WRZ5_AMPAM</name>
<evidence type="ECO:0000256" key="1">
    <source>
        <dbReference type="SAM" id="MobiDB-lite"/>
    </source>
</evidence>
<proteinExistence type="predicted"/>
<comment type="caution">
    <text evidence="3">The sequence shown here is derived from an EMBL/GenBank/DDBJ whole genome shotgun (WGS) entry which is preliminary data.</text>
</comment>
<dbReference type="PROSITE" id="PS50878">
    <property type="entry name" value="RT_POL"/>
    <property type="match status" value="1"/>
</dbReference>
<evidence type="ECO:0000313" key="4">
    <source>
        <dbReference type="Proteomes" id="UP000440578"/>
    </source>
</evidence>
<feature type="compositionally biased region" description="Basic and acidic residues" evidence="1">
    <location>
        <begin position="184"/>
        <end position="198"/>
    </location>
</feature>
<feature type="region of interest" description="Disordered" evidence="1">
    <location>
        <begin position="138"/>
        <end position="198"/>
    </location>
</feature>
<dbReference type="InterPro" id="IPR043502">
    <property type="entry name" value="DNA/RNA_pol_sf"/>
</dbReference>
<feature type="compositionally biased region" description="Pro residues" evidence="1">
    <location>
        <begin position="145"/>
        <end position="155"/>
    </location>
</feature>
<keyword evidence="3" id="KW-0808">Transferase</keyword>
<dbReference type="Pfam" id="PF00078">
    <property type="entry name" value="RVT_1"/>
    <property type="match status" value="1"/>
</dbReference>
<dbReference type="SUPFAM" id="SSF56672">
    <property type="entry name" value="DNA/RNA polymerases"/>
    <property type="match status" value="1"/>
</dbReference>